<dbReference type="RefSeq" id="XP_046601918.1">
    <property type="nucleotide sequence ID" value="XM_046745962.1"/>
</dbReference>
<protein>
    <submittedName>
        <fullName evidence="7">Tigger transposable element-derived protein 6-like</fullName>
    </submittedName>
</protein>
<proteinExistence type="predicted"/>
<keyword evidence="3" id="KW-0539">Nucleus</keyword>
<feature type="domain" description="HTH CENPB-type" evidence="5">
    <location>
        <begin position="70"/>
        <end position="142"/>
    </location>
</feature>
<dbReference type="GeneID" id="124295547"/>
<evidence type="ECO:0000256" key="4">
    <source>
        <dbReference type="SAM" id="Coils"/>
    </source>
</evidence>
<dbReference type="InterPro" id="IPR004875">
    <property type="entry name" value="DDE_SF_endonuclease_dom"/>
</dbReference>
<dbReference type="InterPro" id="IPR007889">
    <property type="entry name" value="HTH_Psq"/>
</dbReference>
<dbReference type="InterPro" id="IPR009057">
    <property type="entry name" value="Homeodomain-like_sf"/>
</dbReference>
<accession>A0ABM3GNR7</accession>
<name>A0ABM3GNR7_NEOLC</name>
<evidence type="ECO:0000313" key="6">
    <source>
        <dbReference type="Proteomes" id="UP000829291"/>
    </source>
</evidence>
<comment type="subcellular location">
    <subcellularLocation>
        <location evidence="1">Nucleus</location>
    </subcellularLocation>
</comment>
<evidence type="ECO:0000313" key="7">
    <source>
        <dbReference type="RefSeq" id="XP_046601918.1"/>
    </source>
</evidence>
<dbReference type="Proteomes" id="UP000829291">
    <property type="component" value="Chromosome 7"/>
</dbReference>
<dbReference type="SUPFAM" id="SSF46689">
    <property type="entry name" value="Homeodomain-like"/>
    <property type="match status" value="2"/>
</dbReference>
<dbReference type="InterPro" id="IPR050863">
    <property type="entry name" value="CenT-Element_Derived"/>
</dbReference>
<keyword evidence="6" id="KW-1185">Reference proteome</keyword>
<keyword evidence="2" id="KW-0238">DNA-binding</keyword>
<gene>
    <name evidence="7" type="primary">LOC124295547</name>
</gene>
<feature type="coiled-coil region" evidence="4">
    <location>
        <begin position="259"/>
        <end position="286"/>
    </location>
</feature>
<dbReference type="SMART" id="SM00674">
    <property type="entry name" value="CENPB"/>
    <property type="match status" value="1"/>
</dbReference>
<reference evidence="7" key="1">
    <citation type="submission" date="2025-08" db="UniProtKB">
        <authorList>
            <consortium name="RefSeq"/>
        </authorList>
    </citation>
    <scope>IDENTIFICATION</scope>
    <source>
        <tissue evidence="7">Thorax and Abdomen</tissue>
    </source>
</reference>
<keyword evidence="4" id="KW-0175">Coiled coil</keyword>
<evidence type="ECO:0000256" key="2">
    <source>
        <dbReference type="ARBA" id="ARBA00023125"/>
    </source>
</evidence>
<evidence type="ECO:0000259" key="5">
    <source>
        <dbReference type="PROSITE" id="PS51253"/>
    </source>
</evidence>
<dbReference type="InterPro" id="IPR006600">
    <property type="entry name" value="HTH_CenpB_DNA-bd_dom"/>
</dbReference>
<dbReference type="PANTHER" id="PTHR19303:SF73">
    <property type="entry name" value="PROTEIN PDC2"/>
    <property type="match status" value="1"/>
</dbReference>
<dbReference type="Pfam" id="PF03184">
    <property type="entry name" value="DDE_1"/>
    <property type="match status" value="1"/>
</dbReference>
<dbReference type="Pfam" id="PF03221">
    <property type="entry name" value="HTH_Tnp_Tc5"/>
    <property type="match status" value="1"/>
</dbReference>
<dbReference type="PROSITE" id="PS51253">
    <property type="entry name" value="HTH_CENPB"/>
    <property type="match status" value="1"/>
</dbReference>
<dbReference type="PANTHER" id="PTHR19303">
    <property type="entry name" value="TRANSPOSON"/>
    <property type="match status" value="1"/>
</dbReference>
<sequence>MANPAGGRKRKAISLQKKLEILEEVHDNPQEPKISVAKRLGLPYSTLMTIIANSADIRSSTSKAGPLGEKRTRTQEGRFSDLDKALLTWFQQKRAANIPVSGPMLQEQALIFAKKLNVTADFKASAGWVFKFKKRCGITGRSVCGEANSVDEATVEQWKNIDLPRIIKNYDLRDIYNTDDETGLFFNLLPSKTLAEKGDPCHGGKQSKQRLTVLLTANADGSDKLRPLVIGKSQKPRCFKGVKSFPTEYAANKKAWMTGALFESQLDKLNNRMRREKRKVLLLLDNCAAHPPALRFSNIELAFFPANCTSHLQPLDLGIIAALKAKYHKMLVQRAVAALDAGETMPNLHVLQAMQLTGIAWNQVQSDTIAKCFQNAGVVKANDLDASSNEENELEGFEEPGDWAQVCAGLQFEDFVHYDEDLSTRVVQDDDDIVTEILAQDSDGDSDEIDETVKEVPVKFCEALSALEITKRYIMSKVIDGKGMQLVSDYERFMYECSLAEKKQATIDSFFKPK</sequence>
<dbReference type="Pfam" id="PF04218">
    <property type="entry name" value="CENP-B_N"/>
    <property type="match status" value="1"/>
</dbReference>
<organism evidence="6 7">
    <name type="scientific">Neodiprion lecontei</name>
    <name type="common">Redheaded pine sawfly</name>
    <dbReference type="NCBI Taxonomy" id="441921"/>
    <lineage>
        <taxon>Eukaryota</taxon>
        <taxon>Metazoa</taxon>
        <taxon>Ecdysozoa</taxon>
        <taxon>Arthropoda</taxon>
        <taxon>Hexapoda</taxon>
        <taxon>Insecta</taxon>
        <taxon>Pterygota</taxon>
        <taxon>Neoptera</taxon>
        <taxon>Endopterygota</taxon>
        <taxon>Hymenoptera</taxon>
        <taxon>Tenthredinoidea</taxon>
        <taxon>Diprionidae</taxon>
        <taxon>Diprioninae</taxon>
        <taxon>Neodiprion</taxon>
    </lineage>
</organism>
<evidence type="ECO:0000256" key="1">
    <source>
        <dbReference type="ARBA" id="ARBA00004123"/>
    </source>
</evidence>
<dbReference type="Gene3D" id="1.10.10.60">
    <property type="entry name" value="Homeodomain-like"/>
    <property type="match status" value="2"/>
</dbReference>
<evidence type="ECO:0000256" key="3">
    <source>
        <dbReference type="ARBA" id="ARBA00023242"/>
    </source>
</evidence>